<dbReference type="EMBL" id="GAMC01013862">
    <property type="protein sequence ID" value="JAB92693.1"/>
    <property type="molecule type" value="mRNA"/>
</dbReference>
<dbReference type="PROSITE" id="PS00452">
    <property type="entry name" value="GUANYLATE_CYCLASE_1"/>
    <property type="match status" value="1"/>
</dbReference>
<dbReference type="SUPFAM" id="SSF111126">
    <property type="entry name" value="Ligand-binding domain in the NO signalling and Golgi transport"/>
    <property type="match status" value="1"/>
</dbReference>
<dbReference type="InterPro" id="IPR042463">
    <property type="entry name" value="HNOB_dom_associated_sf"/>
</dbReference>
<dbReference type="Gene3D" id="3.30.70.1230">
    <property type="entry name" value="Nucleotide cyclase"/>
    <property type="match status" value="1"/>
</dbReference>
<dbReference type="CTD" id="43493"/>
<dbReference type="GO" id="GO:0004383">
    <property type="term" value="F:guanylate cyclase activity"/>
    <property type="evidence" value="ECO:0007669"/>
    <property type="project" value="UniProtKB-EC"/>
</dbReference>
<evidence type="ECO:0000256" key="4">
    <source>
        <dbReference type="ARBA" id="ARBA00022741"/>
    </source>
</evidence>
<dbReference type="PANTHER" id="PTHR45655:SF6">
    <property type="entry name" value="HEAD-SPECIFIC GUANYLATE CYCLASE"/>
    <property type="match status" value="1"/>
</dbReference>
<keyword evidence="4" id="KW-0547">Nucleotide-binding</keyword>
<dbReference type="PANTHER" id="PTHR45655">
    <property type="entry name" value="GUANYLATE CYCLASE SOLUBLE SUBUNIT BETA-2"/>
    <property type="match status" value="1"/>
</dbReference>
<keyword evidence="5" id="KW-0342">GTP-binding</keyword>
<dbReference type="CDD" id="cd07302">
    <property type="entry name" value="CHD"/>
    <property type="match status" value="1"/>
</dbReference>
<comment type="similarity">
    <text evidence="8">Belongs to the adenylyl cyclase class-4/guanylyl cyclase family.</text>
</comment>
<dbReference type="InterPro" id="IPR024096">
    <property type="entry name" value="NO_sig/Golgi_transp_ligand-bd"/>
</dbReference>
<keyword evidence="3" id="KW-0963">Cytoplasm</keyword>
<protein>
    <recommendedName>
        <fullName evidence="2">guanylate cyclase</fullName>
        <ecNumber evidence="2">4.6.1.2</ecNumber>
    </recommendedName>
</protein>
<sequence length="680" mass="75920">MACPFFRRSDSLTRQPSVCAEASNNTWLLEDEEQPDDALTLTHLQMAIQLLTAPSNADLNTAVTALIAKYSQSWPKISKLRIDLGTLKSVPNYDYLADIQDILLEMDESSASEILVLLGEELITSCCTGIIERAFRCLGTDLQEFLGSLDGVYDVLKLQEEDVTDTGFVCAGDGELIFTSERPVIAWLLLGSLKALTRMLYNVQVNIKIEPVEGDSRRYRYLFSLVKEYSGGVTSATVQQRSALELAKVTAAMPTQRNNSSKAADLAMNSHTFCKAFPWHFIMNEKLELLQMGRGFSKLYKPHMAEHGCRAITYFDFKRPKGLTLKFRDIARRTYTPFLIALKCPPNVSEFSAKGLEIKGQMVHCPESNSLLFMGSPFLDGLDGLTCNGLFISDIPLHDATREVILVGEQARAQDGLRRRMDKLKSSIEEANAAVAKERKKNVSLLHLIFPAEIAERLWLGASIDAKTYPDVTILFSDIVGFTSICSRATPFMVISMLESLYKDFDEFCDLFDVYKVETIGDAYCVASGLHRASIYDAHKVAWMALKMIVACGKHITHDDQEIQMRIGLHTGTVLAGVVGRKMPRYCLFGHNVTIANKFESGSEACKINVSPTTKDWLVKYPGFEFELQPRDPSCLPKEFPDTSGDKTCYFLEGYRHPTLSPQASLVEHISEALKSISEQ</sequence>
<name>W8B6M7_CERCA</name>
<reference evidence="11" key="2">
    <citation type="journal article" date="2014" name="BMC Genomics">
        <title>A genomic perspective to assessing quality of mass-reared SIT flies used in Mediterranean fruit fly (Ceratitis capitata) eradication in California.</title>
        <authorList>
            <person name="Calla B."/>
            <person name="Hall B."/>
            <person name="Hou S."/>
            <person name="Geib S.M."/>
        </authorList>
    </citation>
    <scope>NUCLEOTIDE SEQUENCE</scope>
</reference>
<gene>
    <name evidence="11" type="primary">GCYH</name>
</gene>
<dbReference type="Pfam" id="PF00211">
    <property type="entry name" value="Guanylate_cyc"/>
    <property type="match status" value="1"/>
</dbReference>
<dbReference type="InterPro" id="IPR011645">
    <property type="entry name" value="HNOB_dom_associated"/>
</dbReference>
<dbReference type="GO" id="GO:0020037">
    <property type="term" value="F:heme binding"/>
    <property type="evidence" value="ECO:0007669"/>
    <property type="project" value="InterPro"/>
</dbReference>
<dbReference type="Gene3D" id="3.90.1520.10">
    <property type="entry name" value="H-NOX domain"/>
    <property type="match status" value="1"/>
</dbReference>
<feature type="domain" description="Guanylate cyclase" evidence="10">
    <location>
        <begin position="473"/>
        <end position="600"/>
    </location>
</feature>
<dbReference type="FunFam" id="3.30.70.1230:FF:000007">
    <property type="entry name" value="Guanylate cyclase soluble subunit alpha-3"/>
    <property type="match status" value="1"/>
</dbReference>
<dbReference type="InterPro" id="IPR018297">
    <property type="entry name" value="A/G_cyclase_CS"/>
</dbReference>
<dbReference type="GO" id="GO:0005525">
    <property type="term" value="F:GTP binding"/>
    <property type="evidence" value="ECO:0007669"/>
    <property type="project" value="UniProtKB-KW"/>
</dbReference>
<dbReference type="InterPro" id="IPR029787">
    <property type="entry name" value="Nucleotide_cyclase"/>
</dbReference>
<evidence type="ECO:0000313" key="11">
    <source>
        <dbReference type="EMBL" id="JAB92693.1"/>
    </source>
</evidence>
<evidence type="ECO:0000256" key="5">
    <source>
        <dbReference type="ARBA" id="ARBA00023134"/>
    </source>
</evidence>
<dbReference type="AlphaFoldDB" id="W8B6M7"/>
<dbReference type="Pfam" id="PF07700">
    <property type="entry name" value="HNOB"/>
    <property type="match status" value="1"/>
</dbReference>
<evidence type="ECO:0000256" key="1">
    <source>
        <dbReference type="ARBA" id="ARBA00004496"/>
    </source>
</evidence>
<evidence type="ECO:0000256" key="8">
    <source>
        <dbReference type="RuleBase" id="RU000405"/>
    </source>
</evidence>
<keyword evidence="7" id="KW-0141">cGMP biosynthesis</keyword>
<dbReference type="Pfam" id="PF07701">
    <property type="entry name" value="HNOBA"/>
    <property type="match status" value="1"/>
</dbReference>
<dbReference type="Gene3D" id="3.30.450.260">
    <property type="entry name" value="Haem NO binding associated domain"/>
    <property type="match status" value="1"/>
</dbReference>
<dbReference type="SUPFAM" id="SSF55073">
    <property type="entry name" value="Nucleotide cyclase"/>
    <property type="match status" value="1"/>
</dbReference>
<dbReference type="InterPro" id="IPR001054">
    <property type="entry name" value="A/G_cyclase"/>
</dbReference>
<dbReference type="PROSITE" id="PS50125">
    <property type="entry name" value="GUANYLATE_CYCLASE_2"/>
    <property type="match status" value="1"/>
</dbReference>
<dbReference type="GO" id="GO:0019934">
    <property type="term" value="P:cGMP-mediated signaling"/>
    <property type="evidence" value="ECO:0007669"/>
    <property type="project" value="TreeGrafter"/>
</dbReference>
<organism evidence="11">
    <name type="scientific">Ceratitis capitata</name>
    <name type="common">Mediterranean fruit fly</name>
    <name type="synonym">Tephritis capitata</name>
    <dbReference type="NCBI Taxonomy" id="7213"/>
    <lineage>
        <taxon>Eukaryota</taxon>
        <taxon>Metazoa</taxon>
        <taxon>Ecdysozoa</taxon>
        <taxon>Arthropoda</taxon>
        <taxon>Hexapoda</taxon>
        <taxon>Insecta</taxon>
        <taxon>Pterygota</taxon>
        <taxon>Neoptera</taxon>
        <taxon>Endopterygota</taxon>
        <taxon>Diptera</taxon>
        <taxon>Brachycera</taxon>
        <taxon>Muscomorpha</taxon>
        <taxon>Tephritoidea</taxon>
        <taxon>Tephritidae</taxon>
        <taxon>Ceratitis</taxon>
        <taxon>Ceratitis</taxon>
    </lineage>
</organism>
<evidence type="ECO:0000256" key="6">
    <source>
        <dbReference type="ARBA" id="ARBA00023239"/>
    </source>
</evidence>
<dbReference type="GO" id="GO:0070482">
    <property type="term" value="P:response to oxygen levels"/>
    <property type="evidence" value="ECO:0007669"/>
    <property type="project" value="TreeGrafter"/>
</dbReference>
<evidence type="ECO:0000256" key="7">
    <source>
        <dbReference type="ARBA" id="ARBA00023293"/>
    </source>
</evidence>
<proteinExistence type="evidence at transcript level"/>
<dbReference type="InterPro" id="IPR011644">
    <property type="entry name" value="Heme_NO-bd"/>
</dbReference>
<dbReference type="Gene3D" id="6.10.250.780">
    <property type="match status" value="1"/>
</dbReference>
<keyword evidence="6 8" id="KW-0456">Lyase</keyword>
<evidence type="ECO:0000256" key="3">
    <source>
        <dbReference type="ARBA" id="ARBA00022490"/>
    </source>
</evidence>
<accession>W8B6M7</accession>
<comment type="subcellular location">
    <subcellularLocation>
        <location evidence="1">Cytoplasm</location>
    </subcellularLocation>
</comment>
<reference evidence="11" key="1">
    <citation type="submission" date="2013-07" db="EMBL/GenBank/DDBJ databases">
        <authorList>
            <person name="Geib S."/>
        </authorList>
    </citation>
    <scope>NUCLEOTIDE SEQUENCE</scope>
</reference>
<dbReference type="GO" id="GO:0008074">
    <property type="term" value="C:guanylate cyclase complex, soluble"/>
    <property type="evidence" value="ECO:0007669"/>
    <property type="project" value="TreeGrafter"/>
</dbReference>
<dbReference type="SMART" id="SM00044">
    <property type="entry name" value="CYCc"/>
    <property type="match status" value="1"/>
</dbReference>
<dbReference type="KEGG" id="ccat:101461137"/>
<evidence type="ECO:0000256" key="2">
    <source>
        <dbReference type="ARBA" id="ARBA00012202"/>
    </source>
</evidence>
<dbReference type="GeneID" id="101461137"/>
<evidence type="ECO:0000256" key="9">
    <source>
        <dbReference type="SAM" id="Coils"/>
    </source>
</evidence>
<dbReference type="EC" id="4.6.1.2" evidence="2"/>
<feature type="coiled-coil region" evidence="9">
    <location>
        <begin position="414"/>
        <end position="441"/>
    </location>
</feature>
<keyword evidence="9" id="KW-0175">Coiled coil</keyword>
<evidence type="ECO:0000259" key="10">
    <source>
        <dbReference type="PROSITE" id="PS50125"/>
    </source>
</evidence>
<dbReference type="OrthoDB" id="6127067at2759"/>
<dbReference type="InterPro" id="IPR038158">
    <property type="entry name" value="H-NOX_domain_sf"/>
</dbReference>